<evidence type="ECO:0000256" key="1">
    <source>
        <dbReference type="SAM" id="Phobius"/>
    </source>
</evidence>
<sequence>MKEAAETPAGNATEGTWAIPLLVLIPVAVIGMVTDLSTVWRVVSWIMWSFAAVLTLVEWIQVLRYGVKGARGWSACVLTHCVLVWQMAHLVLNW</sequence>
<gene>
    <name evidence="2" type="ORF">GCM10012285_22890</name>
</gene>
<protein>
    <submittedName>
        <fullName evidence="2">Uncharacterized protein</fullName>
    </submittedName>
</protein>
<keyword evidence="1" id="KW-0472">Membrane</keyword>
<evidence type="ECO:0000313" key="3">
    <source>
        <dbReference type="Proteomes" id="UP000600080"/>
    </source>
</evidence>
<dbReference type="Proteomes" id="UP000600080">
    <property type="component" value="Unassembled WGS sequence"/>
</dbReference>
<feature type="transmembrane region" description="Helical" evidence="1">
    <location>
        <begin position="12"/>
        <end position="33"/>
    </location>
</feature>
<comment type="caution">
    <text evidence="2">The sequence shown here is derived from an EMBL/GenBank/DDBJ whole genome shotgun (WGS) entry which is preliminary data.</text>
</comment>
<organism evidence="2 3">
    <name type="scientific">Streptomyces kronopolitis</name>
    <dbReference type="NCBI Taxonomy" id="1612435"/>
    <lineage>
        <taxon>Bacteria</taxon>
        <taxon>Bacillati</taxon>
        <taxon>Actinomycetota</taxon>
        <taxon>Actinomycetes</taxon>
        <taxon>Kitasatosporales</taxon>
        <taxon>Streptomycetaceae</taxon>
        <taxon>Streptomyces</taxon>
    </lineage>
</organism>
<name>A0ABQ2J8L3_9ACTN</name>
<keyword evidence="1" id="KW-1133">Transmembrane helix</keyword>
<reference evidence="3" key="1">
    <citation type="journal article" date="2019" name="Int. J. Syst. Evol. Microbiol.">
        <title>The Global Catalogue of Microorganisms (GCM) 10K type strain sequencing project: providing services to taxonomists for standard genome sequencing and annotation.</title>
        <authorList>
            <consortium name="The Broad Institute Genomics Platform"/>
            <consortium name="The Broad Institute Genome Sequencing Center for Infectious Disease"/>
            <person name="Wu L."/>
            <person name="Ma J."/>
        </authorList>
    </citation>
    <scope>NUCLEOTIDE SEQUENCE [LARGE SCALE GENOMIC DNA]</scope>
    <source>
        <strain evidence="3">CGMCC 4.7323</strain>
    </source>
</reference>
<proteinExistence type="predicted"/>
<keyword evidence="3" id="KW-1185">Reference proteome</keyword>
<accession>A0ABQ2J8L3</accession>
<feature type="transmembrane region" description="Helical" evidence="1">
    <location>
        <begin position="39"/>
        <end position="60"/>
    </location>
</feature>
<evidence type="ECO:0000313" key="2">
    <source>
        <dbReference type="EMBL" id="GGN42475.1"/>
    </source>
</evidence>
<keyword evidence="1" id="KW-0812">Transmembrane</keyword>
<dbReference type="EMBL" id="BMND01000007">
    <property type="protein sequence ID" value="GGN42475.1"/>
    <property type="molecule type" value="Genomic_DNA"/>
</dbReference>